<dbReference type="RefSeq" id="WP_307282505.1">
    <property type="nucleotide sequence ID" value="NZ_JAUSZT010000003.1"/>
</dbReference>
<name>A0ABU0SBA1_9HYPH</name>
<organism evidence="2 3">
    <name type="scientific">Phyllobacterium ifriqiyense</name>
    <dbReference type="NCBI Taxonomy" id="314238"/>
    <lineage>
        <taxon>Bacteria</taxon>
        <taxon>Pseudomonadati</taxon>
        <taxon>Pseudomonadota</taxon>
        <taxon>Alphaproteobacteria</taxon>
        <taxon>Hyphomicrobiales</taxon>
        <taxon>Phyllobacteriaceae</taxon>
        <taxon>Phyllobacterium</taxon>
    </lineage>
</organism>
<evidence type="ECO:0000313" key="3">
    <source>
        <dbReference type="Proteomes" id="UP001237780"/>
    </source>
</evidence>
<feature type="region of interest" description="Disordered" evidence="1">
    <location>
        <begin position="14"/>
        <end position="38"/>
    </location>
</feature>
<gene>
    <name evidence="2" type="ORF">QFZ34_003219</name>
</gene>
<keyword evidence="3" id="KW-1185">Reference proteome</keyword>
<proteinExistence type="predicted"/>
<accession>A0ABU0SBA1</accession>
<dbReference type="Proteomes" id="UP001237780">
    <property type="component" value="Unassembled WGS sequence"/>
</dbReference>
<feature type="compositionally biased region" description="Polar residues" evidence="1">
    <location>
        <begin position="26"/>
        <end position="38"/>
    </location>
</feature>
<protein>
    <submittedName>
        <fullName evidence="2">Uncharacterized protein</fullName>
    </submittedName>
</protein>
<dbReference type="EMBL" id="JAUSZT010000003">
    <property type="protein sequence ID" value="MDQ0998037.1"/>
    <property type="molecule type" value="Genomic_DNA"/>
</dbReference>
<reference evidence="2 3" key="1">
    <citation type="submission" date="2023-07" db="EMBL/GenBank/DDBJ databases">
        <title>Comparative genomics of wheat-associated soil bacteria to identify genetic determinants of phenazine resistance.</title>
        <authorList>
            <person name="Mouncey N."/>
        </authorList>
    </citation>
    <scope>NUCLEOTIDE SEQUENCE [LARGE SCALE GENOMIC DNA]</scope>
    <source>
        <strain evidence="2 3">W4I11</strain>
    </source>
</reference>
<sequence>MSTLLKSGRKTDDITAGILPDRDAQSIPSSDGQRVSGNWSSTALELPKLSGAAAGTAKIAGRIAATRISAIEHDRLLMERQRLLDKKLDRTITKAEENRLAYVRWSLDRIEDAKFGMSLDVLESQVNVFENLNVELNKFYDQLNSKIPRKNR</sequence>
<evidence type="ECO:0000313" key="2">
    <source>
        <dbReference type="EMBL" id="MDQ0998037.1"/>
    </source>
</evidence>
<evidence type="ECO:0000256" key="1">
    <source>
        <dbReference type="SAM" id="MobiDB-lite"/>
    </source>
</evidence>
<comment type="caution">
    <text evidence="2">The sequence shown here is derived from an EMBL/GenBank/DDBJ whole genome shotgun (WGS) entry which is preliminary data.</text>
</comment>